<dbReference type="EMBL" id="LN649229">
    <property type="protein sequence ID" value="CEI67543.1"/>
    <property type="molecule type" value="Genomic_DNA"/>
</dbReference>
<organism evidence="1 2">
    <name type="scientific">Fusarium venenatum</name>
    <dbReference type="NCBI Taxonomy" id="56646"/>
    <lineage>
        <taxon>Eukaryota</taxon>
        <taxon>Fungi</taxon>
        <taxon>Dikarya</taxon>
        <taxon>Ascomycota</taxon>
        <taxon>Pezizomycotina</taxon>
        <taxon>Sordariomycetes</taxon>
        <taxon>Hypocreomycetidae</taxon>
        <taxon>Hypocreales</taxon>
        <taxon>Nectriaceae</taxon>
        <taxon>Fusarium</taxon>
    </lineage>
</organism>
<protein>
    <submittedName>
        <fullName evidence="1">Uncharacterized protein</fullName>
    </submittedName>
</protein>
<reference evidence="2" key="1">
    <citation type="submission" date="2014-10" db="EMBL/GenBank/DDBJ databases">
        <authorList>
            <person name="King R."/>
        </authorList>
    </citation>
    <scope>NUCLEOTIDE SEQUENCE [LARGE SCALE GENOMIC DNA]</scope>
    <source>
        <strain evidence="2">A3/5</strain>
    </source>
</reference>
<sequence>MDLTSQEGHMEPSQVDWPKEVVQPLNLFHNMKPRGRINIDDSILILGAYLESSGTEHSYDPLHALVVLTDSFVIERCCHDRDAKLDHADPLWDYSSPGLPRSTADGGKKSIVVVDGSD</sequence>
<dbReference type="AlphaFoldDB" id="A0A2L2THP4"/>
<evidence type="ECO:0000313" key="1">
    <source>
        <dbReference type="EMBL" id="CEI67543.1"/>
    </source>
</evidence>
<dbReference type="KEGG" id="fvn:FVRRES_04055"/>
<dbReference type="Proteomes" id="UP000245910">
    <property type="component" value="Chromosome I"/>
</dbReference>
<keyword evidence="2" id="KW-1185">Reference proteome</keyword>
<dbReference type="GeneID" id="37255694"/>
<proteinExistence type="predicted"/>
<dbReference type="RefSeq" id="XP_025591258.1">
    <property type="nucleotide sequence ID" value="XM_025732322.2"/>
</dbReference>
<evidence type="ECO:0000313" key="2">
    <source>
        <dbReference type="Proteomes" id="UP000245910"/>
    </source>
</evidence>
<accession>A0A2L2THP4</accession>
<name>A0A2L2THP4_9HYPO</name>